<keyword evidence="3" id="KW-0813">Transport</keyword>
<dbReference type="Pfam" id="PF07817">
    <property type="entry name" value="GLE1"/>
    <property type="match status" value="1"/>
</dbReference>
<dbReference type="InterPro" id="IPR012476">
    <property type="entry name" value="GLE1"/>
</dbReference>
<dbReference type="GO" id="GO:0044614">
    <property type="term" value="C:nuclear pore cytoplasmic filaments"/>
    <property type="evidence" value="ECO:0007669"/>
    <property type="project" value="TreeGrafter"/>
</dbReference>
<keyword evidence="4" id="KW-0509">mRNA transport</keyword>
<evidence type="ECO:0000256" key="2">
    <source>
        <dbReference type="ARBA" id="ARBA00011056"/>
    </source>
</evidence>
<dbReference type="GO" id="GO:0005543">
    <property type="term" value="F:phospholipid binding"/>
    <property type="evidence" value="ECO:0007669"/>
    <property type="project" value="TreeGrafter"/>
</dbReference>
<reference evidence="12 13" key="1">
    <citation type="submission" date="2018-02" db="EMBL/GenBank/DDBJ databases">
        <title>Genome sequence of the basidiomycete white-rot fungus Phlebia centrifuga.</title>
        <authorList>
            <person name="Granchi Z."/>
            <person name="Peng M."/>
            <person name="de Vries R.P."/>
            <person name="Hilden K."/>
            <person name="Makela M.R."/>
            <person name="Grigoriev I."/>
            <person name="Riley R."/>
        </authorList>
    </citation>
    <scope>NUCLEOTIDE SEQUENCE [LARGE SCALE GENOMIC DNA]</scope>
    <source>
        <strain evidence="12 13">FBCC195</strain>
    </source>
</reference>
<evidence type="ECO:0000256" key="7">
    <source>
        <dbReference type="ARBA" id="ARBA00023132"/>
    </source>
</evidence>
<feature type="region of interest" description="Disordered" evidence="11">
    <location>
        <begin position="119"/>
        <end position="170"/>
    </location>
</feature>
<feature type="region of interest" description="Disordered" evidence="11">
    <location>
        <begin position="41"/>
        <end position="63"/>
    </location>
</feature>
<evidence type="ECO:0000256" key="4">
    <source>
        <dbReference type="ARBA" id="ARBA00022816"/>
    </source>
</evidence>
<dbReference type="PANTHER" id="PTHR12960">
    <property type="entry name" value="GLE-1-RELATED"/>
    <property type="match status" value="1"/>
</dbReference>
<evidence type="ECO:0000256" key="8">
    <source>
        <dbReference type="ARBA" id="ARBA00023242"/>
    </source>
</evidence>
<evidence type="ECO:0000256" key="1">
    <source>
        <dbReference type="ARBA" id="ARBA00004567"/>
    </source>
</evidence>
<proteinExistence type="inferred from homology"/>
<organism evidence="12 13">
    <name type="scientific">Hermanssonia centrifuga</name>
    <dbReference type="NCBI Taxonomy" id="98765"/>
    <lineage>
        <taxon>Eukaryota</taxon>
        <taxon>Fungi</taxon>
        <taxon>Dikarya</taxon>
        <taxon>Basidiomycota</taxon>
        <taxon>Agaricomycotina</taxon>
        <taxon>Agaricomycetes</taxon>
        <taxon>Polyporales</taxon>
        <taxon>Meruliaceae</taxon>
        <taxon>Hermanssonia</taxon>
    </lineage>
</organism>
<evidence type="ECO:0000256" key="9">
    <source>
        <dbReference type="ARBA" id="ARBA00026227"/>
    </source>
</evidence>
<keyword evidence="6" id="KW-0811">Translocation</keyword>
<evidence type="ECO:0000313" key="13">
    <source>
        <dbReference type="Proteomes" id="UP000186601"/>
    </source>
</evidence>
<dbReference type="GO" id="GO:0015031">
    <property type="term" value="P:protein transport"/>
    <property type="evidence" value="ECO:0007669"/>
    <property type="project" value="UniProtKB-KW"/>
</dbReference>
<dbReference type="OrthoDB" id="420884at2759"/>
<dbReference type="GO" id="GO:0005737">
    <property type="term" value="C:cytoplasm"/>
    <property type="evidence" value="ECO:0007669"/>
    <property type="project" value="TreeGrafter"/>
</dbReference>
<comment type="similarity">
    <text evidence="2">Belongs to the GLE1 family.</text>
</comment>
<dbReference type="InterPro" id="IPR038506">
    <property type="entry name" value="GLE1-like_sf"/>
</dbReference>
<evidence type="ECO:0000313" key="12">
    <source>
        <dbReference type="EMBL" id="PSR82066.1"/>
    </source>
</evidence>
<sequence length="492" mass="56729">MLASIKLRVTHHDVYEEWEQQTRKDAFLSARHEQAVVGAARRQSQAAYHSELSSTRAALHKKQADDIQSKLNIYRSMQQMEEAKMREGWKERDRQLWERVERVIKMEEDKVKVKLEAERRRQQEEERRRKEVEERLKQEEERKQQALEKKRKEEEEKRQMEAREEEVKRQQLELEKQRVEQEQAEQEERKAIGLTTAAEDWRRGREMLKKLKSGPMAIVKADKSLKSLWSAGRRQITPKIGQLTNDAQAIGRISQQIVDIIRPSPMHSPPVYFALLSSLAKAILLQAETEVTAEKRSAIPLAQVTANLLGALEGFADIFWAKLCQRAGGWPIPAVVPTMDVDRMPFDDATRRKALGYRSEDESLSDYNLRVSGMMRVYFHVLSAPVAEPLDARFRLPRYWTYFARMLSSPQLLETSVAAEVLYVGLDVNGAMARDVWGGQWLKLMGILYEGATTGLYGSEGRLIGGKSPEGIAARVRVQLEIERLLKTDYDN</sequence>
<comment type="caution">
    <text evidence="12">The sequence shown here is derived from an EMBL/GenBank/DDBJ whole genome shotgun (WGS) entry which is preliminary data.</text>
</comment>
<evidence type="ECO:0000256" key="6">
    <source>
        <dbReference type="ARBA" id="ARBA00023010"/>
    </source>
</evidence>
<keyword evidence="5" id="KW-0653">Protein transport</keyword>
<keyword evidence="13" id="KW-1185">Reference proteome</keyword>
<name>A0A2R6P0B2_9APHY</name>
<evidence type="ECO:0000256" key="11">
    <source>
        <dbReference type="SAM" id="MobiDB-lite"/>
    </source>
</evidence>
<feature type="compositionally biased region" description="Polar residues" evidence="11">
    <location>
        <begin position="42"/>
        <end position="56"/>
    </location>
</feature>
<keyword evidence="7" id="KW-0906">Nuclear pore complex</keyword>
<protein>
    <recommendedName>
        <fullName evidence="9">mRNA export factor GLE1</fullName>
    </recommendedName>
    <alternativeName>
        <fullName evidence="10">Nucleoporin GLE1</fullName>
    </alternativeName>
</protein>
<comment type="subcellular location">
    <subcellularLocation>
        <location evidence="1">Nucleus</location>
        <location evidence="1">Nuclear pore complex</location>
    </subcellularLocation>
</comment>
<dbReference type="AlphaFoldDB" id="A0A2R6P0B2"/>
<dbReference type="Gene3D" id="1.25.40.510">
    <property type="entry name" value="GLE1-like"/>
    <property type="match status" value="1"/>
</dbReference>
<keyword evidence="8" id="KW-0539">Nucleus</keyword>
<evidence type="ECO:0000256" key="3">
    <source>
        <dbReference type="ARBA" id="ARBA00022448"/>
    </source>
</evidence>
<gene>
    <name evidence="12" type="ORF">PHLCEN_2v6136</name>
</gene>
<dbReference type="GO" id="GO:0016973">
    <property type="term" value="P:poly(A)+ mRNA export from nucleus"/>
    <property type="evidence" value="ECO:0007669"/>
    <property type="project" value="InterPro"/>
</dbReference>
<accession>A0A2R6P0B2</accession>
<dbReference type="GO" id="GO:0000822">
    <property type="term" value="F:inositol hexakisphosphate binding"/>
    <property type="evidence" value="ECO:0007669"/>
    <property type="project" value="TreeGrafter"/>
</dbReference>
<dbReference type="Proteomes" id="UP000186601">
    <property type="component" value="Unassembled WGS sequence"/>
</dbReference>
<dbReference type="PANTHER" id="PTHR12960:SF0">
    <property type="entry name" value="MRNA EXPORT FACTOR GLE1"/>
    <property type="match status" value="1"/>
</dbReference>
<dbReference type="EMBL" id="MLYV02000600">
    <property type="protein sequence ID" value="PSR82066.1"/>
    <property type="molecule type" value="Genomic_DNA"/>
</dbReference>
<dbReference type="GO" id="GO:0031369">
    <property type="term" value="F:translation initiation factor binding"/>
    <property type="evidence" value="ECO:0007669"/>
    <property type="project" value="TreeGrafter"/>
</dbReference>
<dbReference type="STRING" id="98765.A0A2R6P0B2"/>
<evidence type="ECO:0000256" key="5">
    <source>
        <dbReference type="ARBA" id="ARBA00022927"/>
    </source>
</evidence>
<evidence type="ECO:0000256" key="10">
    <source>
        <dbReference type="ARBA" id="ARBA00029983"/>
    </source>
</evidence>